<comment type="caution">
    <text evidence="1">The sequence shown here is derived from an EMBL/GenBank/DDBJ whole genome shotgun (WGS) entry which is preliminary data.</text>
</comment>
<evidence type="ECO:0000313" key="2">
    <source>
        <dbReference type="Proteomes" id="UP000646053"/>
    </source>
</evidence>
<evidence type="ECO:0000313" key="1">
    <source>
        <dbReference type="EMBL" id="NDJ16340.1"/>
    </source>
</evidence>
<name>A0A8J8CK68_9CYAN</name>
<dbReference type="Proteomes" id="UP000646053">
    <property type="component" value="Unassembled WGS sequence"/>
</dbReference>
<keyword evidence="2" id="KW-1185">Reference proteome</keyword>
<dbReference type="EMBL" id="WVIE01000003">
    <property type="protein sequence ID" value="NDJ16340.1"/>
    <property type="molecule type" value="Genomic_DNA"/>
</dbReference>
<dbReference type="AlphaFoldDB" id="A0A8J8CK68"/>
<dbReference type="RefSeq" id="WP_162421859.1">
    <property type="nucleotide sequence ID" value="NZ_WVIE01000003.1"/>
</dbReference>
<organism evidence="1 2">
    <name type="scientific">Myxacorys almedinensis A</name>
    <dbReference type="NCBI Taxonomy" id="2690445"/>
    <lineage>
        <taxon>Bacteria</taxon>
        <taxon>Bacillati</taxon>
        <taxon>Cyanobacteriota</taxon>
        <taxon>Cyanophyceae</taxon>
        <taxon>Leptolyngbyales</taxon>
        <taxon>Leptolyngbyaceae</taxon>
        <taxon>Myxacorys</taxon>
        <taxon>Myxacorys almedinensis</taxon>
    </lineage>
</organism>
<sequence length="189" mass="20419">MSNPINEQIATDFQKVKVEGKTRAIRIRDIIRNAASQTFVELKEGSGTLGAIAQDTLSTTAVGLSDSPPPSEAETGASSPNLKTSLAVLFTVIKDRLVAQLRDQIASVDGKLTERYSDRYETVKQRVGKAVIWYKGAIATAKPPASDSLQQKQAEVEIKLGEAGSAIAKKEQQIKQQLRELLQTAAAKL</sequence>
<accession>A0A8J8CK68</accession>
<reference evidence="1" key="1">
    <citation type="submission" date="2019-12" db="EMBL/GenBank/DDBJ databases">
        <title>High-Quality draft genome sequences of three cyanobacteria isolated from the limestone walls of the Old Cathedral of Coimbra.</title>
        <authorList>
            <person name="Tiago I."/>
            <person name="Soares F."/>
            <person name="Portugal A."/>
        </authorList>
    </citation>
    <scope>NUCLEOTIDE SEQUENCE</scope>
    <source>
        <strain evidence="1">A</strain>
    </source>
</reference>
<proteinExistence type="predicted"/>
<gene>
    <name evidence="1" type="ORF">GS601_03380</name>
</gene>
<protein>
    <submittedName>
        <fullName evidence="1">Uncharacterized protein</fullName>
    </submittedName>
</protein>